<dbReference type="Proteomes" id="UP000198649">
    <property type="component" value="Unassembled WGS sequence"/>
</dbReference>
<accession>A0A1I3NZJ4</accession>
<protein>
    <submittedName>
        <fullName evidence="2">Uncharacterized protein</fullName>
    </submittedName>
</protein>
<dbReference type="AlphaFoldDB" id="A0A1I3NZJ4"/>
<feature type="transmembrane region" description="Helical" evidence="1">
    <location>
        <begin position="32"/>
        <end position="51"/>
    </location>
</feature>
<keyword evidence="3" id="KW-1185">Reference proteome</keyword>
<gene>
    <name evidence="2" type="ORF">SAMN05216561_11927</name>
</gene>
<proteinExistence type="predicted"/>
<organism evidence="2 3">
    <name type="scientific">Nocardioides psychrotolerans</name>
    <dbReference type="NCBI Taxonomy" id="1005945"/>
    <lineage>
        <taxon>Bacteria</taxon>
        <taxon>Bacillati</taxon>
        <taxon>Actinomycetota</taxon>
        <taxon>Actinomycetes</taxon>
        <taxon>Propionibacteriales</taxon>
        <taxon>Nocardioidaceae</taxon>
        <taxon>Nocardioides</taxon>
    </lineage>
</organism>
<keyword evidence="1" id="KW-0472">Membrane</keyword>
<feature type="transmembrane region" description="Helical" evidence="1">
    <location>
        <begin position="7"/>
        <end position="26"/>
    </location>
</feature>
<name>A0A1I3NZJ4_9ACTN</name>
<evidence type="ECO:0000313" key="3">
    <source>
        <dbReference type="Proteomes" id="UP000198649"/>
    </source>
</evidence>
<keyword evidence="1" id="KW-0812">Transmembrane</keyword>
<keyword evidence="1" id="KW-1133">Transmembrane helix</keyword>
<dbReference type="STRING" id="1005945.SAMN05216561_11927"/>
<evidence type="ECO:0000256" key="1">
    <source>
        <dbReference type="SAM" id="Phobius"/>
    </source>
</evidence>
<sequence>MVIGLGIILIILGLILVFDVVTMDLAQIDDGALGGILLAAGVLAIVVSLVVNQQRTRSTHVVEERTTRPPL</sequence>
<dbReference type="EMBL" id="FOQG01000019">
    <property type="protein sequence ID" value="SFJ14176.1"/>
    <property type="molecule type" value="Genomic_DNA"/>
</dbReference>
<reference evidence="2 3" key="1">
    <citation type="submission" date="2016-10" db="EMBL/GenBank/DDBJ databases">
        <authorList>
            <person name="de Groot N.N."/>
        </authorList>
    </citation>
    <scope>NUCLEOTIDE SEQUENCE [LARGE SCALE GENOMIC DNA]</scope>
    <source>
        <strain evidence="2 3">CGMCC 1.11156</strain>
    </source>
</reference>
<dbReference type="RefSeq" id="WP_091116512.1">
    <property type="nucleotide sequence ID" value="NZ_BKAF01000024.1"/>
</dbReference>
<evidence type="ECO:0000313" key="2">
    <source>
        <dbReference type="EMBL" id="SFJ14176.1"/>
    </source>
</evidence>